<evidence type="ECO:0000256" key="1">
    <source>
        <dbReference type="SAM" id="SignalP"/>
    </source>
</evidence>
<dbReference type="AlphaFoldDB" id="A0A8D8RJ48"/>
<feature type="signal peptide" evidence="1">
    <location>
        <begin position="1"/>
        <end position="24"/>
    </location>
</feature>
<reference evidence="2" key="1">
    <citation type="submission" date="2021-05" db="EMBL/GenBank/DDBJ databases">
        <authorList>
            <person name="Alioto T."/>
            <person name="Alioto T."/>
            <person name="Gomez Garrido J."/>
        </authorList>
    </citation>
    <scope>NUCLEOTIDE SEQUENCE</scope>
</reference>
<protein>
    <submittedName>
        <fullName evidence="2">Uncharacterized protein</fullName>
    </submittedName>
</protein>
<dbReference type="EMBL" id="HBUF01163110">
    <property type="protein sequence ID" value="CAG6650632.1"/>
    <property type="molecule type" value="Transcribed_RNA"/>
</dbReference>
<accession>A0A8D8RJ48</accession>
<proteinExistence type="predicted"/>
<organism evidence="2">
    <name type="scientific">Cacopsylla melanoneura</name>
    <dbReference type="NCBI Taxonomy" id="428564"/>
    <lineage>
        <taxon>Eukaryota</taxon>
        <taxon>Metazoa</taxon>
        <taxon>Ecdysozoa</taxon>
        <taxon>Arthropoda</taxon>
        <taxon>Hexapoda</taxon>
        <taxon>Insecta</taxon>
        <taxon>Pterygota</taxon>
        <taxon>Neoptera</taxon>
        <taxon>Paraneoptera</taxon>
        <taxon>Hemiptera</taxon>
        <taxon>Sternorrhyncha</taxon>
        <taxon>Psylloidea</taxon>
        <taxon>Psyllidae</taxon>
        <taxon>Psyllinae</taxon>
        <taxon>Cacopsylla</taxon>
    </lineage>
</organism>
<keyword evidence="1" id="KW-0732">Signal</keyword>
<name>A0A8D8RJ48_9HEMI</name>
<feature type="chain" id="PRO_5034670355" evidence="1">
    <location>
        <begin position="25"/>
        <end position="115"/>
    </location>
</feature>
<evidence type="ECO:0000313" key="2">
    <source>
        <dbReference type="EMBL" id="CAG6650632.1"/>
    </source>
</evidence>
<sequence>MHSPRKVPTNLAFTLCFYKAVLLALVPSKELSYSSKELIKFQIRIFAKMKYIPSYDFIWWPRNKSRLMFPLSNFLYRICLGSLVAKASVWQSIGHGFETQPRQRVYHFNNGTIQS</sequence>